<dbReference type="Gene3D" id="3.90.245.10">
    <property type="entry name" value="Ribonucleoside hydrolase-like"/>
    <property type="match status" value="1"/>
</dbReference>
<accession>A0A4Q5MZL9</accession>
<comment type="caution">
    <text evidence="2">The sequence shown here is derived from an EMBL/GenBank/DDBJ whole genome shotgun (WGS) entry which is preliminary data.</text>
</comment>
<evidence type="ECO:0000313" key="3">
    <source>
        <dbReference type="Proteomes" id="UP000293764"/>
    </source>
</evidence>
<dbReference type="AlphaFoldDB" id="A0A4Q5MZL9"/>
<gene>
    <name evidence="2" type="ORF">EUA98_09820</name>
</gene>
<dbReference type="InterPro" id="IPR036452">
    <property type="entry name" value="Ribo_hydro-like"/>
</dbReference>
<dbReference type="InterPro" id="IPR001910">
    <property type="entry name" value="Inosine/uridine_hydrolase_dom"/>
</dbReference>
<dbReference type="SUPFAM" id="SSF53590">
    <property type="entry name" value="Nucleoside hydrolase"/>
    <property type="match status" value="1"/>
</dbReference>
<sequence length="340" mass="37400">MEKTAMTQATWALGETPWLFGDGGHPAPRSRVIIDNDFSGDPDDLYQVVHHVLSPSVDIRAIIGSHLRPDDPFDSGPDTAANACQRLRELFAVMGLDAEDRIFQGADVALKDRTTAHDTPAARAIIAEAMRDDTDTPLFVVCGGGLTDLASAWLLEPRIAERLTVVWIGGPEYPQLAAEPPGITNPEYNLAIDVVAGQVLFNDSPLDLWQVPRNIYRQCLVSDIELRLRVAGRGPLGRFLYDSISVVDRHVWATGALRAETYALGDSPLVLLTALQSYFQPDSSSSDHVVLPAPLLDDTGAATPRPDGRPIRVYTRVDTRLMFEDMFGKLQAFADWRTER</sequence>
<keyword evidence="2" id="KW-0378">Hydrolase</keyword>
<evidence type="ECO:0000259" key="1">
    <source>
        <dbReference type="Pfam" id="PF01156"/>
    </source>
</evidence>
<reference evidence="2 3" key="1">
    <citation type="submission" date="2019-01" db="EMBL/GenBank/DDBJ databases">
        <title>Novel species of Cellulomonas.</title>
        <authorList>
            <person name="Liu Q."/>
            <person name="Xin Y.-H."/>
        </authorList>
    </citation>
    <scope>NUCLEOTIDE SEQUENCE [LARGE SCALE GENOMIC DNA]</scope>
    <source>
        <strain evidence="2 3">HLT2-17</strain>
    </source>
</reference>
<dbReference type="Proteomes" id="UP000293764">
    <property type="component" value="Unassembled WGS sequence"/>
</dbReference>
<keyword evidence="3" id="KW-1185">Reference proteome</keyword>
<organism evidence="2 3">
    <name type="scientific">Pengzhenrongella frigida</name>
    <dbReference type="NCBI Taxonomy" id="1259133"/>
    <lineage>
        <taxon>Bacteria</taxon>
        <taxon>Bacillati</taxon>
        <taxon>Actinomycetota</taxon>
        <taxon>Actinomycetes</taxon>
        <taxon>Micrococcales</taxon>
        <taxon>Pengzhenrongella</taxon>
    </lineage>
</organism>
<proteinExistence type="predicted"/>
<dbReference type="OrthoDB" id="2530052at2"/>
<protein>
    <submittedName>
        <fullName evidence="2">Nucleoside hydrolase</fullName>
    </submittedName>
</protein>
<dbReference type="EMBL" id="SDWW01000020">
    <property type="protein sequence ID" value="RYV51180.1"/>
    <property type="molecule type" value="Genomic_DNA"/>
</dbReference>
<dbReference type="GO" id="GO:0016799">
    <property type="term" value="F:hydrolase activity, hydrolyzing N-glycosyl compounds"/>
    <property type="evidence" value="ECO:0007669"/>
    <property type="project" value="InterPro"/>
</dbReference>
<dbReference type="Pfam" id="PF01156">
    <property type="entry name" value="IU_nuc_hydro"/>
    <property type="match status" value="1"/>
</dbReference>
<name>A0A4Q5MZL9_9MICO</name>
<evidence type="ECO:0000313" key="2">
    <source>
        <dbReference type="EMBL" id="RYV51180.1"/>
    </source>
</evidence>
<feature type="domain" description="Inosine/uridine-preferring nucleoside hydrolase" evidence="1">
    <location>
        <begin position="32"/>
        <end position="266"/>
    </location>
</feature>